<dbReference type="Proteomes" id="UP000284842">
    <property type="component" value="Unassembled WGS sequence"/>
</dbReference>
<keyword evidence="3" id="KW-1185">Reference proteome</keyword>
<feature type="region of interest" description="Disordered" evidence="1">
    <location>
        <begin position="60"/>
        <end position="96"/>
    </location>
</feature>
<feature type="compositionally biased region" description="Polar residues" evidence="1">
    <location>
        <begin position="34"/>
        <end position="44"/>
    </location>
</feature>
<dbReference type="InParanoid" id="A0A409W3Z6"/>
<feature type="non-terminal residue" evidence="2">
    <location>
        <position position="96"/>
    </location>
</feature>
<evidence type="ECO:0000313" key="3">
    <source>
        <dbReference type="Proteomes" id="UP000284842"/>
    </source>
</evidence>
<dbReference type="AlphaFoldDB" id="A0A409W3Z6"/>
<reference evidence="2 3" key="1">
    <citation type="journal article" date="2018" name="Evol. Lett.">
        <title>Horizontal gene cluster transfer increased hallucinogenic mushroom diversity.</title>
        <authorList>
            <person name="Reynolds H.T."/>
            <person name="Vijayakumar V."/>
            <person name="Gluck-Thaler E."/>
            <person name="Korotkin H.B."/>
            <person name="Matheny P.B."/>
            <person name="Slot J.C."/>
        </authorList>
    </citation>
    <scope>NUCLEOTIDE SEQUENCE [LARGE SCALE GENOMIC DNA]</scope>
    <source>
        <strain evidence="2 3">2629</strain>
    </source>
</reference>
<feature type="region of interest" description="Disordered" evidence="1">
    <location>
        <begin position="1"/>
        <end position="46"/>
    </location>
</feature>
<evidence type="ECO:0000313" key="2">
    <source>
        <dbReference type="EMBL" id="PPQ73206.1"/>
    </source>
</evidence>
<protein>
    <submittedName>
        <fullName evidence="2">Uncharacterized protein</fullName>
    </submittedName>
</protein>
<gene>
    <name evidence="2" type="ORF">CVT24_010026</name>
</gene>
<proteinExistence type="predicted"/>
<sequence>MSDNEAPPNPEPTVEPTPELEAANVEPAKPTEPTPSAQPANTGNKPDWYKLACAEAVPKDKHENAHLAKTSTQTAGSRASKAQNFSLSPEYFRESL</sequence>
<dbReference type="EMBL" id="NHTK01005830">
    <property type="protein sequence ID" value="PPQ73206.1"/>
    <property type="molecule type" value="Genomic_DNA"/>
</dbReference>
<evidence type="ECO:0000256" key="1">
    <source>
        <dbReference type="SAM" id="MobiDB-lite"/>
    </source>
</evidence>
<organism evidence="2 3">
    <name type="scientific">Panaeolus cyanescens</name>
    <dbReference type="NCBI Taxonomy" id="181874"/>
    <lineage>
        <taxon>Eukaryota</taxon>
        <taxon>Fungi</taxon>
        <taxon>Dikarya</taxon>
        <taxon>Basidiomycota</taxon>
        <taxon>Agaricomycotina</taxon>
        <taxon>Agaricomycetes</taxon>
        <taxon>Agaricomycetidae</taxon>
        <taxon>Agaricales</taxon>
        <taxon>Agaricineae</taxon>
        <taxon>Galeropsidaceae</taxon>
        <taxon>Panaeolus</taxon>
    </lineage>
</organism>
<name>A0A409W3Z6_9AGAR</name>
<accession>A0A409W3Z6</accession>
<feature type="compositionally biased region" description="Polar residues" evidence="1">
    <location>
        <begin position="69"/>
        <end position="87"/>
    </location>
</feature>
<comment type="caution">
    <text evidence="2">The sequence shown here is derived from an EMBL/GenBank/DDBJ whole genome shotgun (WGS) entry which is preliminary data.</text>
</comment>